<sequence>MPRSCLKTYCPSYKDKDSAIGLDYDYSSSSERNSSRLTLNRTFGKPQPKTIQFPIPGTTIKKRTHATPLIRFPWDGMVERVRPATMKNSENSDYIICDTDRGAYVAYRTPLVPEWVKELVNQIEAEQR</sequence>
<dbReference type="Proteomes" id="UP000663824">
    <property type="component" value="Unassembled WGS sequence"/>
</dbReference>
<name>A0A816QXF8_9BILA</name>
<gene>
    <name evidence="1" type="ORF">MBJ925_LOCUS15995</name>
</gene>
<evidence type="ECO:0000313" key="1">
    <source>
        <dbReference type="EMBL" id="CAF2066788.1"/>
    </source>
</evidence>
<reference evidence="1" key="1">
    <citation type="submission" date="2021-02" db="EMBL/GenBank/DDBJ databases">
        <authorList>
            <person name="Nowell W R."/>
        </authorList>
    </citation>
    <scope>NUCLEOTIDE SEQUENCE</scope>
</reference>
<dbReference type="AlphaFoldDB" id="A0A816QXF8"/>
<evidence type="ECO:0000313" key="2">
    <source>
        <dbReference type="Proteomes" id="UP000663824"/>
    </source>
</evidence>
<organism evidence="1 2">
    <name type="scientific">Rotaria magnacalcarata</name>
    <dbReference type="NCBI Taxonomy" id="392030"/>
    <lineage>
        <taxon>Eukaryota</taxon>
        <taxon>Metazoa</taxon>
        <taxon>Spiralia</taxon>
        <taxon>Gnathifera</taxon>
        <taxon>Rotifera</taxon>
        <taxon>Eurotatoria</taxon>
        <taxon>Bdelloidea</taxon>
        <taxon>Philodinida</taxon>
        <taxon>Philodinidae</taxon>
        <taxon>Rotaria</taxon>
    </lineage>
</organism>
<proteinExistence type="predicted"/>
<comment type="caution">
    <text evidence="1">The sequence shown here is derived from an EMBL/GenBank/DDBJ whole genome shotgun (WGS) entry which is preliminary data.</text>
</comment>
<protein>
    <submittedName>
        <fullName evidence="1">Uncharacterized protein</fullName>
    </submittedName>
</protein>
<accession>A0A816QXF8</accession>
<dbReference type="EMBL" id="CAJNRE010007639">
    <property type="protein sequence ID" value="CAF2066788.1"/>
    <property type="molecule type" value="Genomic_DNA"/>
</dbReference>